<reference evidence="1" key="2">
    <citation type="submission" date="2021-01" db="EMBL/GenBank/DDBJ databases">
        <authorList>
            <person name="Schikora-Tamarit M.A."/>
        </authorList>
    </citation>
    <scope>NUCLEOTIDE SEQUENCE</scope>
    <source>
        <strain evidence="1">NCAIM Y.01608</strain>
    </source>
</reference>
<accession>A0A9P8P564</accession>
<dbReference type="EMBL" id="JAEUBD010001178">
    <property type="protein sequence ID" value="KAH3665157.1"/>
    <property type="molecule type" value="Genomic_DNA"/>
</dbReference>
<sequence>MSSSETSKPRKITTNTYSHVFKYPLVAEASALAEKSSTVRVVESYAHSLLSRALSVLSSVSILVLLLNAIDQTTDATLSYLDSAFPFLTTISTESVSKTFNDYYDRWARDVVKNARATFANTTSSVRSRLSAVVKVFNDYYESAVDRLLPLKNQAEAKGQEVNDIAQSELTRSRKLLRSTYERALPYVHQVSGLPQYVTEVYNSEKASSSAPAAIAKTSRRLSNEAYVNAIRPTYDATLKPTVDRIIGNHSSQANGIVDAVTEPLNGSM</sequence>
<gene>
    <name evidence="1" type="ORF">OGATHE_003972</name>
</gene>
<evidence type="ECO:0000313" key="2">
    <source>
        <dbReference type="Proteomes" id="UP000788993"/>
    </source>
</evidence>
<proteinExistence type="predicted"/>
<dbReference type="Pfam" id="PF17316">
    <property type="entry name" value="Perilipin_2"/>
    <property type="match status" value="1"/>
</dbReference>
<organism evidence="1 2">
    <name type="scientific">Ogataea polymorpha</name>
    <dbReference type="NCBI Taxonomy" id="460523"/>
    <lineage>
        <taxon>Eukaryota</taxon>
        <taxon>Fungi</taxon>
        <taxon>Dikarya</taxon>
        <taxon>Ascomycota</taxon>
        <taxon>Saccharomycotina</taxon>
        <taxon>Pichiomycetes</taxon>
        <taxon>Pichiales</taxon>
        <taxon>Pichiaceae</taxon>
        <taxon>Ogataea</taxon>
    </lineage>
</organism>
<dbReference type="AlphaFoldDB" id="A0A9P8P564"/>
<name>A0A9P8P564_9ASCO</name>
<evidence type="ECO:0000313" key="1">
    <source>
        <dbReference type="EMBL" id="KAH3665157.1"/>
    </source>
</evidence>
<protein>
    <submittedName>
        <fullName evidence="1">Uncharacterized protein</fullName>
    </submittedName>
</protein>
<keyword evidence="2" id="KW-1185">Reference proteome</keyword>
<dbReference type="Proteomes" id="UP000788993">
    <property type="component" value="Unassembled WGS sequence"/>
</dbReference>
<comment type="caution">
    <text evidence="1">The sequence shown here is derived from an EMBL/GenBank/DDBJ whole genome shotgun (WGS) entry which is preliminary data.</text>
</comment>
<reference evidence="1" key="1">
    <citation type="journal article" date="2021" name="Open Biol.">
        <title>Shared evolutionary footprints suggest mitochondrial oxidative damage underlies multiple complex I losses in fungi.</title>
        <authorList>
            <person name="Schikora-Tamarit M.A."/>
            <person name="Marcet-Houben M."/>
            <person name="Nosek J."/>
            <person name="Gabaldon T."/>
        </authorList>
    </citation>
    <scope>NUCLEOTIDE SEQUENCE</scope>
    <source>
        <strain evidence="1">NCAIM Y.01608</strain>
    </source>
</reference>